<keyword evidence="8" id="KW-1185">Reference proteome</keyword>
<evidence type="ECO:0000256" key="3">
    <source>
        <dbReference type="PROSITE-ProRule" id="PRU00284"/>
    </source>
</evidence>
<dbReference type="InterPro" id="IPR003660">
    <property type="entry name" value="HAMP_dom"/>
</dbReference>
<evidence type="ECO:0000259" key="5">
    <source>
        <dbReference type="PROSITE" id="PS50111"/>
    </source>
</evidence>
<keyword evidence="3" id="KW-0807">Transducer</keyword>
<evidence type="ECO:0008006" key="9">
    <source>
        <dbReference type="Google" id="ProtNLM"/>
    </source>
</evidence>
<feature type="domain" description="HAMP" evidence="6">
    <location>
        <begin position="104"/>
        <end position="157"/>
    </location>
</feature>
<dbReference type="InterPro" id="IPR004089">
    <property type="entry name" value="MCPsignal_dom"/>
</dbReference>
<keyword evidence="4" id="KW-0472">Membrane</keyword>
<dbReference type="Gene3D" id="1.10.287.950">
    <property type="entry name" value="Methyl-accepting chemotaxis protein"/>
    <property type="match status" value="1"/>
</dbReference>
<gene>
    <name evidence="7" type="ORF">THMIRHAM_04230</name>
</gene>
<feature type="transmembrane region" description="Helical" evidence="4">
    <location>
        <begin position="20"/>
        <end position="38"/>
    </location>
</feature>
<name>A0ABN6CUK5_9GAMM</name>
<organism evidence="7 8">
    <name type="scientific">Thiomicrorhabdus immobilis</name>
    <dbReference type="NCBI Taxonomy" id="2791037"/>
    <lineage>
        <taxon>Bacteria</taxon>
        <taxon>Pseudomonadati</taxon>
        <taxon>Pseudomonadota</taxon>
        <taxon>Gammaproteobacteria</taxon>
        <taxon>Thiotrichales</taxon>
        <taxon>Piscirickettsiaceae</taxon>
        <taxon>Thiomicrorhabdus</taxon>
    </lineage>
</organism>
<evidence type="ECO:0000256" key="1">
    <source>
        <dbReference type="ARBA" id="ARBA00022500"/>
    </source>
</evidence>
<dbReference type="PANTHER" id="PTHR43531">
    <property type="entry name" value="PROTEIN ICFG"/>
    <property type="match status" value="1"/>
</dbReference>
<keyword evidence="4" id="KW-0812">Transmembrane</keyword>
<dbReference type="PANTHER" id="PTHR43531:SF11">
    <property type="entry name" value="METHYL-ACCEPTING CHEMOTAXIS PROTEIN 3"/>
    <property type="match status" value="1"/>
</dbReference>
<evidence type="ECO:0000313" key="7">
    <source>
        <dbReference type="EMBL" id="BCN92638.1"/>
    </source>
</evidence>
<dbReference type="CDD" id="cd11386">
    <property type="entry name" value="MCP_signal"/>
    <property type="match status" value="1"/>
</dbReference>
<dbReference type="Pfam" id="PF00672">
    <property type="entry name" value="HAMP"/>
    <property type="match status" value="1"/>
</dbReference>
<dbReference type="SUPFAM" id="SSF158472">
    <property type="entry name" value="HAMP domain-like"/>
    <property type="match status" value="1"/>
</dbReference>
<feature type="domain" description="HAMP" evidence="6">
    <location>
        <begin position="282"/>
        <end position="334"/>
    </location>
</feature>
<dbReference type="SMART" id="SM00283">
    <property type="entry name" value="MA"/>
    <property type="match status" value="1"/>
</dbReference>
<proteinExistence type="inferred from homology"/>
<feature type="transmembrane region" description="Helical" evidence="4">
    <location>
        <begin position="82"/>
        <end position="104"/>
    </location>
</feature>
<dbReference type="PROSITE" id="PS50885">
    <property type="entry name" value="HAMP"/>
    <property type="match status" value="3"/>
</dbReference>
<dbReference type="RefSeq" id="WP_237262470.1">
    <property type="nucleotide sequence ID" value="NZ_AP024202.1"/>
</dbReference>
<evidence type="ECO:0000256" key="4">
    <source>
        <dbReference type="SAM" id="Phobius"/>
    </source>
</evidence>
<sequence length="591" mass="64596">MKALKSIWGRTKIVTLSRTLLIMMAGAGVFFTTAFLMIKSNTESILEKWIQLEANPELLSSDHAMPVQYEQLIVSTVSMIDWFIIAVLIAVAMFTLLMYFTLIGKIARPLEKMRQGIESITESNDFSTELPIKNCDEVGQVLTSFNHLTANLKQTFNETNNTLERVANGDFHQRVDLDVGGDLELFKNNVNASIDSVAATMDSLETIMDGISHGDFSVRMSDAIQGELKLKVDHAMQSMDNIIEDINMVMGNVTHCRFEQRVSAKADGRLDELKRYINEAMSGLESGLGAINTAIEELSNKDLTHVIEGDFQGEMQTLKHRLNNTSAQLNGTILAVSNGAADLNKEVAEIAEGNRALAERTQNQATSIDQTASAMEEMTATIQETAQNASDANEKTIETQKMAQQGSKVMEQTVSSMQAIQEESLKISDIISLIDTIAFQTNLLALNAAVEAARAGEQGRGFAVVATEVRNLAQKSADSAKQIGELITQVVEKVNLGAEQINETNIVFNQIHNGICTIDELVTSISHSAQEQSAGMLQMNQAISALDSGIRENALLVEATKEKSDSLVSLSHNLQTEVDSFSINKQLVVAN</sequence>
<feature type="domain" description="Methyl-accepting transducer" evidence="5">
    <location>
        <begin position="339"/>
        <end position="568"/>
    </location>
</feature>
<dbReference type="Pfam" id="PF00015">
    <property type="entry name" value="MCPsignal"/>
    <property type="match status" value="1"/>
</dbReference>
<dbReference type="Proteomes" id="UP001054820">
    <property type="component" value="Chromosome"/>
</dbReference>
<dbReference type="CDD" id="cd06225">
    <property type="entry name" value="HAMP"/>
    <property type="match status" value="1"/>
</dbReference>
<keyword evidence="4" id="KW-1133">Transmembrane helix</keyword>
<dbReference type="PROSITE" id="PS50111">
    <property type="entry name" value="CHEMOTAXIS_TRANSDUC_2"/>
    <property type="match status" value="1"/>
</dbReference>
<keyword evidence="1" id="KW-0145">Chemotaxis</keyword>
<comment type="similarity">
    <text evidence="2">Belongs to the methyl-accepting chemotaxis (MCP) protein family.</text>
</comment>
<evidence type="ECO:0000313" key="8">
    <source>
        <dbReference type="Proteomes" id="UP001054820"/>
    </source>
</evidence>
<evidence type="ECO:0000259" key="6">
    <source>
        <dbReference type="PROSITE" id="PS50885"/>
    </source>
</evidence>
<dbReference type="SUPFAM" id="SSF58104">
    <property type="entry name" value="Methyl-accepting chemotaxis protein (MCP) signaling domain"/>
    <property type="match status" value="1"/>
</dbReference>
<reference evidence="7" key="1">
    <citation type="journal article" date="2022" name="Arch. Microbiol.">
        <title>Thiomicrorhabdus immobilis sp. nov., a mesophilic sulfur-oxidizing bacterium isolated from sediment of a brackish lake in northern Japan.</title>
        <authorList>
            <person name="Kojima H."/>
            <person name="Mochizuki J."/>
            <person name="Kanda M."/>
            <person name="Watanabe T."/>
            <person name="Fukui M."/>
        </authorList>
    </citation>
    <scope>NUCLEOTIDE SEQUENCE</scope>
    <source>
        <strain evidence="7">Am19</strain>
    </source>
</reference>
<dbReference type="InterPro" id="IPR051310">
    <property type="entry name" value="MCP_chemotaxis"/>
</dbReference>
<protein>
    <recommendedName>
        <fullName evidence="9">Methyl-accepting chemotaxis protein</fullName>
    </recommendedName>
</protein>
<evidence type="ECO:0000256" key="2">
    <source>
        <dbReference type="ARBA" id="ARBA00029447"/>
    </source>
</evidence>
<dbReference type="EMBL" id="AP024202">
    <property type="protein sequence ID" value="BCN92638.1"/>
    <property type="molecule type" value="Genomic_DNA"/>
</dbReference>
<accession>A0ABN6CUK5</accession>
<dbReference type="SMART" id="SM00304">
    <property type="entry name" value="HAMP"/>
    <property type="match status" value="2"/>
</dbReference>
<dbReference type="Gene3D" id="6.10.340.10">
    <property type="match status" value="1"/>
</dbReference>
<feature type="domain" description="HAMP" evidence="6">
    <location>
        <begin position="161"/>
        <end position="202"/>
    </location>
</feature>